<evidence type="ECO:0000313" key="9">
    <source>
        <dbReference type="Proteomes" id="UP001165065"/>
    </source>
</evidence>
<evidence type="ECO:0000259" key="6">
    <source>
        <dbReference type="PROSITE" id="PS50103"/>
    </source>
</evidence>
<evidence type="ECO:0000259" key="7">
    <source>
        <dbReference type="PROSITE" id="PS50157"/>
    </source>
</evidence>
<evidence type="ECO:0008006" key="10">
    <source>
        <dbReference type="Google" id="ProtNLM"/>
    </source>
</evidence>
<dbReference type="SMART" id="SM00356">
    <property type="entry name" value="ZnF_C3H1"/>
    <property type="match status" value="1"/>
</dbReference>
<dbReference type="PANTHER" id="PTHR21354">
    <property type="entry name" value="ZINC FINGER PROTEIN 511"/>
    <property type="match status" value="1"/>
</dbReference>
<keyword evidence="9" id="KW-1185">Reference proteome</keyword>
<feature type="region of interest" description="Disordered" evidence="5">
    <location>
        <begin position="1"/>
        <end position="24"/>
    </location>
</feature>
<keyword evidence="2 4" id="KW-0863">Zinc-finger</keyword>
<dbReference type="PROSITE" id="PS50103">
    <property type="entry name" value="ZF_C3H1"/>
    <property type="match status" value="1"/>
</dbReference>
<gene>
    <name evidence="8" type="ORF">TrCOL_g6614</name>
</gene>
<protein>
    <recommendedName>
        <fullName evidence="10">C3H1-type domain-containing protein</fullName>
    </recommendedName>
</protein>
<dbReference type="PROSITE" id="PS50157">
    <property type="entry name" value="ZINC_FINGER_C2H2_2"/>
    <property type="match status" value="1"/>
</dbReference>
<feature type="compositionally biased region" description="Polar residues" evidence="5">
    <location>
        <begin position="71"/>
        <end position="83"/>
    </location>
</feature>
<dbReference type="Pfam" id="PF18044">
    <property type="entry name" value="zf-CCCH_4"/>
    <property type="match status" value="1"/>
</dbReference>
<dbReference type="InterPro" id="IPR000571">
    <property type="entry name" value="Znf_CCCH"/>
</dbReference>
<feature type="domain" description="C3H1-type" evidence="6">
    <location>
        <begin position="217"/>
        <end position="244"/>
    </location>
</feature>
<dbReference type="OrthoDB" id="411372at2759"/>
<evidence type="ECO:0000313" key="8">
    <source>
        <dbReference type="EMBL" id="GMI47750.1"/>
    </source>
</evidence>
<feature type="zinc finger region" description="C3H1-type" evidence="4">
    <location>
        <begin position="217"/>
        <end position="244"/>
    </location>
</feature>
<dbReference type="InterPro" id="IPR036855">
    <property type="entry name" value="Znf_CCCH_sf"/>
</dbReference>
<sequence>MASSSPPLISSSPPSSPVPLSPPSQSFKSFLPVPIFRDPTSPFFDDFKSNSGYRTGSCYIIPDTPDEDGTSTDLPSSLTSNGPPSTPLNPYLSHTQRDTSLDRVASLTCTGCGQSFHSDHLLNLHQTEAHDPFWLPSLYKSFSSSSSDCDLGTAATFTPFACLLPHCSHLSALPSTRDKHMVTSHGYPMGYRFHTSNMNRRIKDRVREVTGRGGRPAKNTTACKFYMKGRCKFGSKCKFLHEGAEGEVVGMDVDLEGLCEGVEKVRVSVPKNIRFGKKRGTGPRLKL</sequence>
<evidence type="ECO:0000256" key="1">
    <source>
        <dbReference type="ARBA" id="ARBA00022723"/>
    </source>
</evidence>
<dbReference type="SUPFAM" id="SSF90229">
    <property type="entry name" value="CCCH zinc finger"/>
    <property type="match status" value="1"/>
</dbReference>
<proteinExistence type="predicted"/>
<dbReference type="AlphaFoldDB" id="A0A9W7GLY0"/>
<dbReference type="EMBL" id="BRYA01000357">
    <property type="protein sequence ID" value="GMI47750.1"/>
    <property type="molecule type" value="Genomic_DNA"/>
</dbReference>
<feature type="domain" description="C2H2-type" evidence="7">
    <location>
        <begin position="107"/>
        <end position="130"/>
    </location>
</feature>
<evidence type="ECO:0000256" key="3">
    <source>
        <dbReference type="ARBA" id="ARBA00022833"/>
    </source>
</evidence>
<reference evidence="9" key="1">
    <citation type="journal article" date="2023" name="Commun. Biol.">
        <title>Genome analysis of Parmales, the sister group of diatoms, reveals the evolutionary specialization of diatoms from phago-mixotrophs to photoautotrophs.</title>
        <authorList>
            <person name="Ban H."/>
            <person name="Sato S."/>
            <person name="Yoshikawa S."/>
            <person name="Yamada K."/>
            <person name="Nakamura Y."/>
            <person name="Ichinomiya M."/>
            <person name="Sato N."/>
            <person name="Blanc-Mathieu R."/>
            <person name="Endo H."/>
            <person name="Kuwata A."/>
            <person name="Ogata H."/>
        </authorList>
    </citation>
    <scope>NUCLEOTIDE SEQUENCE [LARGE SCALE GENOMIC DNA]</scope>
</reference>
<dbReference type="InterPro" id="IPR041367">
    <property type="entry name" value="Znf-CCCH_4"/>
</dbReference>
<keyword evidence="3 4" id="KW-0862">Zinc</keyword>
<keyword evidence="1 4" id="KW-0479">Metal-binding</keyword>
<dbReference type="GO" id="GO:0008270">
    <property type="term" value="F:zinc ion binding"/>
    <property type="evidence" value="ECO:0007669"/>
    <property type="project" value="UniProtKB-KW"/>
</dbReference>
<organism evidence="8 9">
    <name type="scientific">Triparma columacea</name>
    <dbReference type="NCBI Taxonomy" id="722753"/>
    <lineage>
        <taxon>Eukaryota</taxon>
        <taxon>Sar</taxon>
        <taxon>Stramenopiles</taxon>
        <taxon>Ochrophyta</taxon>
        <taxon>Bolidophyceae</taxon>
        <taxon>Parmales</taxon>
        <taxon>Triparmaceae</taxon>
        <taxon>Triparma</taxon>
    </lineage>
</organism>
<feature type="compositionally biased region" description="Low complexity" evidence="5">
    <location>
        <begin position="1"/>
        <end position="13"/>
    </location>
</feature>
<dbReference type="Gene3D" id="4.10.1000.10">
    <property type="entry name" value="Zinc finger, CCCH-type"/>
    <property type="match status" value="1"/>
</dbReference>
<evidence type="ECO:0000256" key="2">
    <source>
        <dbReference type="ARBA" id="ARBA00022771"/>
    </source>
</evidence>
<dbReference type="Proteomes" id="UP001165065">
    <property type="component" value="Unassembled WGS sequence"/>
</dbReference>
<accession>A0A9W7GLY0</accession>
<evidence type="ECO:0000256" key="4">
    <source>
        <dbReference type="PROSITE-ProRule" id="PRU00723"/>
    </source>
</evidence>
<feature type="region of interest" description="Disordered" evidence="5">
    <location>
        <begin position="58"/>
        <end position="88"/>
    </location>
</feature>
<evidence type="ECO:0000256" key="5">
    <source>
        <dbReference type="SAM" id="MobiDB-lite"/>
    </source>
</evidence>
<dbReference type="PANTHER" id="PTHR21354:SF0">
    <property type="entry name" value="ZINC FINGER PROTEIN 511"/>
    <property type="match status" value="1"/>
</dbReference>
<comment type="caution">
    <text evidence="8">The sequence shown here is derived from an EMBL/GenBank/DDBJ whole genome shotgun (WGS) entry which is preliminary data.</text>
</comment>
<dbReference type="InterPro" id="IPR013087">
    <property type="entry name" value="Znf_C2H2_type"/>
</dbReference>
<dbReference type="InterPro" id="IPR039258">
    <property type="entry name" value="ZNF511"/>
</dbReference>
<name>A0A9W7GLY0_9STRA</name>
<dbReference type="PROSITE" id="PS00028">
    <property type="entry name" value="ZINC_FINGER_C2H2_1"/>
    <property type="match status" value="1"/>
</dbReference>